<evidence type="ECO:0000313" key="2">
    <source>
        <dbReference type="EMBL" id="KAH7141925.1"/>
    </source>
</evidence>
<reference evidence="2" key="1">
    <citation type="journal article" date="2021" name="Nat. Commun.">
        <title>Genetic determinants of endophytism in the Arabidopsis root mycobiome.</title>
        <authorList>
            <person name="Mesny F."/>
            <person name="Miyauchi S."/>
            <person name="Thiergart T."/>
            <person name="Pickel B."/>
            <person name="Atanasova L."/>
            <person name="Karlsson M."/>
            <person name="Huettel B."/>
            <person name="Barry K.W."/>
            <person name="Haridas S."/>
            <person name="Chen C."/>
            <person name="Bauer D."/>
            <person name="Andreopoulos W."/>
            <person name="Pangilinan J."/>
            <person name="LaButti K."/>
            <person name="Riley R."/>
            <person name="Lipzen A."/>
            <person name="Clum A."/>
            <person name="Drula E."/>
            <person name="Henrissat B."/>
            <person name="Kohler A."/>
            <person name="Grigoriev I.V."/>
            <person name="Martin F.M."/>
            <person name="Hacquard S."/>
        </authorList>
    </citation>
    <scope>NUCLEOTIDE SEQUENCE</scope>
    <source>
        <strain evidence="2">MPI-CAGE-AT-0147</strain>
    </source>
</reference>
<dbReference type="Proteomes" id="UP000738349">
    <property type="component" value="Unassembled WGS sequence"/>
</dbReference>
<evidence type="ECO:0000313" key="3">
    <source>
        <dbReference type="Proteomes" id="UP000738349"/>
    </source>
</evidence>
<accession>A0A9P9J5I1</accession>
<gene>
    <name evidence="2" type="ORF">EDB81DRAFT_843415</name>
</gene>
<organism evidence="2 3">
    <name type="scientific">Dactylonectria macrodidyma</name>
    <dbReference type="NCBI Taxonomy" id="307937"/>
    <lineage>
        <taxon>Eukaryota</taxon>
        <taxon>Fungi</taxon>
        <taxon>Dikarya</taxon>
        <taxon>Ascomycota</taxon>
        <taxon>Pezizomycotina</taxon>
        <taxon>Sordariomycetes</taxon>
        <taxon>Hypocreomycetidae</taxon>
        <taxon>Hypocreales</taxon>
        <taxon>Nectriaceae</taxon>
        <taxon>Dactylonectria</taxon>
    </lineage>
</organism>
<evidence type="ECO:0000256" key="1">
    <source>
        <dbReference type="SAM" id="Phobius"/>
    </source>
</evidence>
<keyword evidence="3" id="KW-1185">Reference proteome</keyword>
<dbReference type="OrthoDB" id="3009728at2759"/>
<feature type="transmembrane region" description="Helical" evidence="1">
    <location>
        <begin position="247"/>
        <end position="275"/>
    </location>
</feature>
<dbReference type="AlphaFoldDB" id="A0A9P9J5I1"/>
<feature type="transmembrane region" description="Helical" evidence="1">
    <location>
        <begin position="210"/>
        <end position="235"/>
    </location>
</feature>
<dbReference type="EMBL" id="JAGMUV010000010">
    <property type="protein sequence ID" value="KAH7141925.1"/>
    <property type="molecule type" value="Genomic_DNA"/>
</dbReference>
<feature type="transmembrane region" description="Helical" evidence="1">
    <location>
        <begin position="287"/>
        <end position="305"/>
    </location>
</feature>
<keyword evidence="1" id="KW-0812">Transmembrane</keyword>
<protein>
    <submittedName>
        <fullName evidence="2">Uncharacterized protein</fullName>
    </submittedName>
</protein>
<name>A0A9P9J5I1_9HYPO</name>
<keyword evidence="1" id="KW-0472">Membrane</keyword>
<keyword evidence="1" id="KW-1133">Transmembrane helix</keyword>
<proteinExistence type="predicted"/>
<sequence>MTRVRAALEAARAATSIKQFKHWYPQYGGIFNEIRRINCTDEYNNYLTGEKNQSNINWLAGGDGYTVLTQPLIDCILQHTSEYLKMSMTSAQVMLGIMPTIVALLGPSRDEIAMLANVGRRPLLALALAFASPSAYFSRAFEYSDPAEILSQAENRHKQWRPAQPMTQLLVSAGEYIVAAAACVNVINNTRQIDQWAITSLWSDSDFLPSFWLCLGALLHIFSCVFIPCAASSYAGRIDVFRETKTFLVAAWWESSLTILHLVFGTLIFSGMLFIGSKDAVSIVGRYIAGAAICRVILMYELAGLRESLGMRGLGIKPLFY</sequence>
<comment type="caution">
    <text evidence="2">The sequence shown here is derived from an EMBL/GenBank/DDBJ whole genome shotgun (WGS) entry which is preliminary data.</text>
</comment>